<gene>
    <name evidence="2" type="ORF">NCTC10429_03030</name>
</gene>
<protein>
    <submittedName>
        <fullName evidence="2">YD repeat-containing protein</fullName>
    </submittedName>
</protein>
<evidence type="ECO:0000313" key="3">
    <source>
        <dbReference type="Proteomes" id="UP000254088"/>
    </source>
</evidence>
<organism evidence="2 3">
    <name type="scientific">Escherichia coli</name>
    <dbReference type="NCBI Taxonomy" id="562"/>
    <lineage>
        <taxon>Bacteria</taxon>
        <taxon>Pseudomonadati</taxon>
        <taxon>Pseudomonadota</taxon>
        <taxon>Gammaproteobacteria</taxon>
        <taxon>Enterobacterales</taxon>
        <taxon>Enterobacteriaceae</taxon>
        <taxon>Escherichia</taxon>
    </lineage>
</organism>
<evidence type="ECO:0000313" key="2">
    <source>
        <dbReference type="EMBL" id="STL91520.1"/>
    </source>
</evidence>
<evidence type="ECO:0000256" key="1">
    <source>
        <dbReference type="SAM" id="MobiDB-lite"/>
    </source>
</evidence>
<sequence>MVQAVSSAWCWTTQAQRAENARQQAIAAGTKGSDIPDSLPDYTEYGRDNGIRLSGVWLTHDPEIPGESARRPPGTLRLDGTR</sequence>
<name>A0A377CDN7_ECOLX</name>
<dbReference type="AlphaFoldDB" id="A0A377CDN7"/>
<feature type="region of interest" description="Disordered" evidence="1">
    <location>
        <begin position="61"/>
        <end position="82"/>
    </location>
</feature>
<dbReference type="Proteomes" id="UP000254088">
    <property type="component" value="Unassembled WGS sequence"/>
</dbReference>
<dbReference type="EMBL" id="UGEX01000001">
    <property type="protein sequence ID" value="STL91520.1"/>
    <property type="molecule type" value="Genomic_DNA"/>
</dbReference>
<accession>A0A377CDN7</accession>
<reference evidence="2 3" key="1">
    <citation type="submission" date="2018-06" db="EMBL/GenBank/DDBJ databases">
        <authorList>
            <consortium name="Pathogen Informatics"/>
            <person name="Doyle S."/>
        </authorList>
    </citation>
    <scope>NUCLEOTIDE SEQUENCE [LARGE SCALE GENOMIC DNA]</scope>
    <source>
        <strain evidence="2 3">NCTC10429</strain>
    </source>
</reference>
<proteinExistence type="predicted"/>